<dbReference type="InterPro" id="IPR036910">
    <property type="entry name" value="HMG_box_dom_sf"/>
</dbReference>
<dbReference type="InterPro" id="IPR050140">
    <property type="entry name" value="SRY-related_HMG-box_TF-like"/>
</dbReference>
<keyword evidence="3" id="KW-0539">Nucleus</keyword>
<dbReference type="PANTHER" id="PTHR10270">
    <property type="entry name" value="SOX TRANSCRIPTION FACTOR"/>
    <property type="match status" value="1"/>
</dbReference>
<keyword evidence="7" id="KW-1185">Reference proteome</keyword>
<dbReference type="SMART" id="SM00398">
    <property type="entry name" value="HMG"/>
    <property type="match status" value="1"/>
</dbReference>
<dbReference type="Gene3D" id="1.10.30.10">
    <property type="entry name" value="High mobility group box domain"/>
    <property type="match status" value="1"/>
</dbReference>
<evidence type="ECO:0000256" key="4">
    <source>
        <dbReference type="SAM" id="MobiDB-lite"/>
    </source>
</evidence>
<sequence length="405" mass="45504">MPAYRNLNTFRSALRRSCRLSMQEPMRYDGTRAPSTRLLSSLLTLSLSDPLDEGFEVFDEAHVKYVKSESHSPVDSLFTDNTSPPPPPPPASPTPSPRPQPSPYCRPRSKPKADGHIPRPKNPFMCFRSHWCNLHCEPGVRYDHRVVSRLAGAEWNGYSEEQKMPFRLLAEEEKRRHAQMYPDYHYSPSTRSGRPKKKSSPSNARVEMAKCDAIVNQLFMDKRPTKITPRDSELIKSEALPTPELVPSLSLRTPSPVSIHDPLIGDYTLTYADNDFTAPSGVDGDLPVSYDFVYPEGEFVPLEQIPSLHLSSPEDVSEYKPFFATMSDAGQFPSLFFNAPDRQLGQPGPIQPFDADLGMPTFFGSAPAMPTGALFLSDRSHVQISLEKGHNMDDAFNKLWNECMQ</sequence>
<organism evidence="6 7">
    <name type="scientific">Collybiopsis confluens</name>
    <dbReference type="NCBI Taxonomy" id="2823264"/>
    <lineage>
        <taxon>Eukaryota</taxon>
        <taxon>Fungi</taxon>
        <taxon>Dikarya</taxon>
        <taxon>Basidiomycota</taxon>
        <taxon>Agaricomycotina</taxon>
        <taxon>Agaricomycetes</taxon>
        <taxon>Agaricomycetidae</taxon>
        <taxon>Agaricales</taxon>
        <taxon>Marasmiineae</taxon>
        <taxon>Omphalotaceae</taxon>
        <taxon>Collybiopsis</taxon>
    </lineage>
</organism>
<dbReference type="Pfam" id="PF00505">
    <property type="entry name" value="HMG_box"/>
    <property type="match status" value="1"/>
</dbReference>
<feature type="region of interest" description="Disordered" evidence="4">
    <location>
        <begin position="180"/>
        <end position="204"/>
    </location>
</feature>
<dbReference type="EMBL" id="JAACJN010000005">
    <property type="protein sequence ID" value="KAF5392411.1"/>
    <property type="molecule type" value="Genomic_DNA"/>
</dbReference>
<feature type="compositionally biased region" description="Pro residues" evidence="4">
    <location>
        <begin position="83"/>
        <end position="104"/>
    </location>
</feature>
<keyword evidence="1 3" id="KW-0238">DNA-binding</keyword>
<evidence type="ECO:0000256" key="2">
    <source>
        <dbReference type="ARBA" id="ARBA00023163"/>
    </source>
</evidence>
<evidence type="ECO:0000313" key="6">
    <source>
        <dbReference type="EMBL" id="KAF5392411.1"/>
    </source>
</evidence>
<dbReference type="OrthoDB" id="6247875at2759"/>
<dbReference type="PROSITE" id="PS50118">
    <property type="entry name" value="HMG_BOX_2"/>
    <property type="match status" value="1"/>
</dbReference>
<comment type="caution">
    <text evidence="6">The sequence shown here is derived from an EMBL/GenBank/DDBJ whole genome shotgun (WGS) entry which is preliminary data.</text>
</comment>
<dbReference type="GO" id="GO:0001228">
    <property type="term" value="F:DNA-binding transcription activator activity, RNA polymerase II-specific"/>
    <property type="evidence" value="ECO:0007669"/>
    <property type="project" value="TreeGrafter"/>
</dbReference>
<proteinExistence type="predicted"/>
<feature type="domain" description="HMG box" evidence="5">
    <location>
        <begin position="117"/>
        <end position="185"/>
    </location>
</feature>
<gene>
    <name evidence="6" type="ORF">D9757_002189</name>
</gene>
<dbReference type="SUPFAM" id="SSF47095">
    <property type="entry name" value="HMG-box"/>
    <property type="match status" value="1"/>
</dbReference>
<dbReference type="InterPro" id="IPR009071">
    <property type="entry name" value="HMG_box_dom"/>
</dbReference>
<keyword evidence="2" id="KW-0804">Transcription</keyword>
<dbReference type="GO" id="GO:0005634">
    <property type="term" value="C:nucleus"/>
    <property type="evidence" value="ECO:0007669"/>
    <property type="project" value="UniProtKB-UniRule"/>
</dbReference>
<evidence type="ECO:0000256" key="1">
    <source>
        <dbReference type="ARBA" id="ARBA00023125"/>
    </source>
</evidence>
<reference evidence="6 7" key="1">
    <citation type="journal article" date="2020" name="ISME J.">
        <title>Uncovering the hidden diversity of litter-decomposition mechanisms in mushroom-forming fungi.</title>
        <authorList>
            <person name="Floudas D."/>
            <person name="Bentzer J."/>
            <person name="Ahren D."/>
            <person name="Johansson T."/>
            <person name="Persson P."/>
            <person name="Tunlid A."/>
        </authorList>
    </citation>
    <scope>NUCLEOTIDE SEQUENCE [LARGE SCALE GENOMIC DNA]</scope>
    <source>
        <strain evidence="6 7">CBS 406.79</strain>
    </source>
</reference>
<dbReference type="Proteomes" id="UP000518752">
    <property type="component" value="Unassembled WGS sequence"/>
</dbReference>
<dbReference type="CDD" id="cd01389">
    <property type="entry name" value="HMG-box_ROX1-like"/>
    <property type="match status" value="1"/>
</dbReference>
<protein>
    <recommendedName>
        <fullName evidence="5">HMG box domain-containing protein</fullName>
    </recommendedName>
</protein>
<dbReference type="PANTHER" id="PTHR10270:SF161">
    <property type="entry name" value="SEX-DETERMINING REGION Y PROTEIN"/>
    <property type="match status" value="1"/>
</dbReference>
<feature type="region of interest" description="Disordered" evidence="4">
    <location>
        <begin position="69"/>
        <end position="117"/>
    </location>
</feature>
<evidence type="ECO:0000313" key="7">
    <source>
        <dbReference type="Proteomes" id="UP000518752"/>
    </source>
</evidence>
<name>A0A8H5HZV1_9AGAR</name>
<dbReference type="AlphaFoldDB" id="A0A8H5HZV1"/>
<evidence type="ECO:0000259" key="5">
    <source>
        <dbReference type="PROSITE" id="PS50118"/>
    </source>
</evidence>
<feature type="DNA-binding region" description="HMG box" evidence="3">
    <location>
        <begin position="117"/>
        <end position="185"/>
    </location>
</feature>
<evidence type="ECO:0000256" key="3">
    <source>
        <dbReference type="PROSITE-ProRule" id="PRU00267"/>
    </source>
</evidence>
<accession>A0A8H5HZV1</accession>
<dbReference type="GO" id="GO:0000978">
    <property type="term" value="F:RNA polymerase II cis-regulatory region sequence-specific DNA binding"/>
    <property type="evidence" value="ECO:0007669"/>
    <property type="project" value="TreeGrafter"/>
</dbReference>
<dbReference type="GO" id="GO:0030154">
    <property type="term" value="P:cell differentiation"/>
    <property type="evidence" value="ECO:0007669"/>
    <property type="project" value="TreeGrafter"/>
</dbReference>
<dbReference type="GO" id="GO:0000122">
    <property type="term" value="P:negative regulation of transcription by RNA polymerase II"/>
    <property type="evidence" value="ECO:0007669"/>
    <property type="project" value="TreeGrafter"/>
</dbReference>